<dbReference type="Proteomes" id="UP001141183">
    <property type="component" value="Unassembled WGS sequence"/>
</dbReference>
<name>A0A9X3XLB5_9CLOT</name>
<dbReference type="RefSeq" id="WP_272470517.1">
    <property type="nucleotide sequence ID" value="NZ_JAMRYU010000014.1"/>
</dbReference>
<organism evidence="1 2">
    <name type="scientific">Clostridium tertium</name>
    <dbReference type="NCBI Taxonomy" id="1559"/>
    <lineage>
        <taxon>Bacteria</taxon>
        <taxon>Bacillati</taxon>
        <taxon>Bacillota</taxon>
        <taxon>Clostridia</taxon>
        <taxon>Eubacteriales</taxon>
        <taxon>Clostridiaceae</taxon>
        <taxon>Clostridium</taxon>
    </lineage>
</organism>
<dbReference type="AlphaFoldDB" id="A0A9X3XLB5"/>
<proteinExistence type="predicted"/>
<sequence length="46" mass="5781">MESSAKLARREYMRQWRARNKDKVKIHQDRYWENKAKKLKCEGERK</sequence>
<evidence type="ECO:0000313" key="2">
    <source>
        <dbReference type="Proteomes" id="UP001141183"/>
    </source>
</evidence>
<reference evidence="1" key="1">
    <citation type="submission" date="2022-05" db="EMBL/GenBank/DDBJ databases">
        <title>Draft genome sequence of Clostridium tertium strain CP3 isolated from Peru.</title>
        <authorList>
            <person name="Hurtado R."/>
            <person name="Lima L."/>
            <person name="Sousa T."/>
            <person name="Jaiswal A.K."/>
            <person name="Tiwari S."/>
            <person name="Maturrano L."/>
            <person name="Brenig B."/>
            <person name="Azevedo V."/>
        </authorList>
    </citation>
    <scope>NUCLEOTIDE SEQUENCE</scope>
    <source>
        <strain evidence="1">CP3</strain>
    </source>
</reference>
<gene>
    <name evidence="1" type="ORF">NE398_14135</name>
</gene>
<keyword evidence="2" id="KW-1185">Reference proteome</keyword>
<protein>
    <submittedName>
        <fullName evidence="1">Uncharacterized protein</fullName>
    </submittedName>
</protein>
<comment type="caution">
    <text evidence="1">The sequence shown here is derived from an EMBL/GenBank/DDBJ whole genome shotgun (WGS) entry which is preliminary data.</text>
</comment>
<evidence type="ECO:0000313" key="1">
    <source>
        <dbReference type="EMBL" id="MDC4241293.1"/>
    </source>
</evidence>
<dbReference type="EMBL" id="JAMRYU010000014">
    <property type="protein sequence ID" value="MDC4241293.1"/>
    <property type="molecule type" value="Genomic_DNA"/>
</dbReference>
<accession>A0A9X3XLB5</accession>